<accession>A0A8B6X710</accession>
<keyword evidence="1" id="KW-1185">Reference proteome</keyword>
<dbReference type="RefSeq" id="WP_034410388.1">
    <property type="nucleotide sequence ID" value="NZ_AXWS01000007.1"/>
</dbReference>
<dbReference type="GO" id="GO:0016787">
    <property type="term" value="F:hydrolase activity"/>
    <property type="evidence" value="ECO:0007669"/>
    <property type="project" value="UniProtKB-KW"/>
</dbReference>
<organism evidence="1 2">
    <name type="scientific">Derxia gummosa DSM 723</name>
    <dbReference type="NCBI Taxonomy" id="1121388"/>
    <lineage>
        <taxon>Bacteria</taxon>
        <taxon>Pseudomonadati</taxon>
        <taxon>Pseudomonadota</taxon>
        <taxon>Betaproteobacteria</taxon>
        <taxon>Burkholderiales</taxon>
        <taxon>Alcaligenaceae</taxon>
        <taxon>Derxia</taxon>
    </lineage>
</organism>
<evidence type="ECO:0000313" key="2">
    <source>
        <dbReference type="RefSeq" id="WP_034410388.1"/>
    </source>
</evidence>
<dbReference type="OrthoDB" id="9804993at2"/>
<name>A0A8B6X710_9BURK</name>
<proteinExistence type="predicted"/>
<dbReference type="SUPFAM" id="SSF53474">
    <property type="entry name" value="alpha/beta-Hydrolases"/>
    <property type="match status" value="1"/>
</dbReference>
<reference evidence="2" key="3">
    <citation type="journal article" date="2023" name="Chem. Biol. Interact.">
        <title>The ESTHER database on alpha/beta hydrolase fold proteins - An overview of recent developments.</title>
        <authorList>
            <person name="Chatonnet A."/>
            <person name="Perochon M."/>
            <person name="Velluet E."/>
            <person name="Marchot P."/>
        </authorList>
    </citation>
    <scope>NUCLEOTIDE SEQUENCE</scope>
</reference>
<reference evidence="2" key="2">
    <citation type="journal article" date="2009" name="Protein Pept. Lett.">
        <title>Alpha/beta hydrolase fold: an update.</title>
        <authorList>
            <person name="Carr P.D."/>
            <person name="Ollis D.L."/>
        </authorList>
    </citation>
    <scope>NUCLEOTIDE SEQUENCE</scope>
</reference>
<evidence type="ECO:0000313" key="1">
    <source>
        <dbReference type="Proteomes" id="UP000675920"/>
    </source>
</evidence>
<reference evidence="2" key="4">
    <citation type="submission" date="2025-08" db="UniProtKB">
        <authorList>
            <consortium name="RefSeq"/>
        </authorList>
    </citation>
    <scope>IDENTIFICATION</scope>
</reference>
<reference evidence="2" key="1">
    <citation type="journal article" date="2000" name="Curr. Protein Pept. Sci.">
        <title>Alpha/Beta-hydrolase fold enzymes: structures, functions and mechanisms.</title>
        <authorList>
            <person name="Holmquist M."/>
        </authorList>
    </citation>
    <scope>NUCLEOTIDE SEQUENCE</scope>
</reference>
<dbReference type="Gene3D" id="3.40.50.1820">
    <property type="entry name" value="alpha/beta hydrolase"/>
    <property type="match status" value="1"/>
</dbReference>
<dbReference type="AlphaFoldDB" id="A0A8B6X710"/>
<dbReference type="EC" id="3.-.-.-" evidence="2"/>
<dbReference type="InterPro" id="IPR010662">
    <property type="entry name" value="RBBP9/YdeN"/>
</dbReference>
<dbReference type="Pfam" id="PF06821">
    <property type="entry name" value="Ser_hydrolase"/>
    <property type="match status" value="1"/>
</dbReference>
<sequence length="197" mass="21676">MRTKVLLVPGWRDSGPDHWQSRWQARFRAFRRLELAPVDWAEPKREVWVAALAAKIAELGAPVVLVAHSLGCIAVQHLPPAALAPVVGALFVAPADPANREPLADFAPVPMQRLPFVSKLIASSDDPFCHADRAHAYADAWGSRLTLLDNVGHINAESGHGDWPEGLKHLETLRREIDWKTEPRGGIAPPRTPRTAL</sequence>
<dbReference type="Proteomes" id="UP000675920">
    <property type="component" value="Unplaced"/>
</dbReference>
<dbReference type="InterPro" id="IPR029058">
    <property type="entry name" value="AB_hydrolase_fold"/>
</dbReference>
<protein>
    <submittedName>
        <fullName evidence="2">RBBP9/YdeN family alpha/beta hydrolase</fullName>
        <ecNumber evidence="2">3.-.-.-</ecNumber>
    </submittedName>
</protein>
<keyword evidence="2" id="KW-0378">Hydrolase</keyword>